<comment type="caution">
    <text evidence="1">The sequence shown here is derived from an EMBL/GenBank/DDBJ whole genome shotgun (WGS) entry which is preliminary data.</text>
</comment>
<reference evidence="2" key="1">
    <citation type="journal article" date="2023" name="G3 (Bethesda)">
        <title>Genome assembly and association tests identify interacting loci associated with vigor, precocity, and sex in interspecific pistachio rootstocks.</title>
        <authorList>
            <person name="Palmer W."/>
            <person name="Jacygrad E."/>
            <person name="Sagayaradj S."/>
            <person name="Cavanaugh K."/>
            <person name="Han R."/>
            <person name="Bertier L."/>
            <person name="Beede B."/>
            <person name="Kafkas S."/>
            <person name="Golino D."/>
            <person name="Preece J."/>
            <person name="Michelmore R."/>
        </authorList>
    </citation>
    <scope>NUCLEOTIDE SEQUENCE [LARGE SCALE GENOMIC DNA]</scope>
</reference>
<name>A0ACC0XRG3_9ROSI</name>
<sequence length="165" mass="18277">MNATPTDIIHAGLSSEIDDGSDSDTNTGDTPEYYQPISAVDDSDSDSDQVSSEASDGSIHSLPNGYYVNVTENGVSRMDLNEKSGSEDEEEERMREESETAIMRAFREDENRRNAPLSEENATRVMEAMRGISFGGSAPDWTNHVPEHRWIDQLRRIGPPQPPTT</sequence>
<dbReference type="EMBL" id="CM047746">
    <property type="protein sequence ID" value="KAJ0020632.1"/>
    <property type="molecule type" value="Genomic_DNA"/>
</dbReference>
<protein>
    <submittedName>
        <fullName evidence="1">Uncharacterized protein</fullName>
    </submittedName>
</protein>
<gene>
    <name evidence="1" type="ORF">Pint_32457</name>
</gene>
<dbReference type="Proteomes" id="UP001163603">
    <property type="component" value="Chromosome 11"/>
</dbReference>
<accession>A0ACC0XRG3</accession>
<keyword evidence="2" id="KW-1185">Reference proteome</keyword>
<evidence type="ECO:0000313" key="2">
    <source>
        <dbReference type="Proteomes" id="UP001163603"/>
    </source>
</evidence>
<evidence type="ECO:0000313" key="1">
    <source>
        <dbReference type="EMBL" id="KAJ0020632.1"/>
    </source>
</evidence>
<proteinExistence type="predicted"/>
<organism evidence="1 2">
    <name type="scientific">Pistacia integerrima</name>
    <dbReference type="NCBI Taxonomy" id="434235"/>
    <lineage>
        <taxon>Eukaryota</taxon>
        <taxon>Viridiplantae</taxon>
        <taxon>Streptophyta</taxon>
        <taxon>Embryophyta</taxon>
        <taxon>Tracheophyta</taxon>
        <taxon>Spermatophyta</taxon>
        <taxon>Magnoliopsida</taxon>
        <taxon>eudicotyledons</taxon>
        <taxon>Gunneridae</taxon>
        <taxon>Pentapetalae</taxon>
        <taxon>rosids</taxon>
        <taxon>malvids</taxon>
        <taxon>Sapindales</taxon>
        <taxon>Anacardiaceae</taxon>
        <taxon>Pistacia</taxon>
    </lineage>
</organism>